<comment type="similarity">
    <text evidence="4">Belongs to the SIMIBI class G3E GTPase family. ZNG1 subfamily.</text>
</comment>
<proteinExistence type="inferred from homology"/>
<evidence type="ECO:0000256" key="6">
    <source>
        <dbReference type="SAM" id="MobiDB-lite"/>
    </source>
</evidence>
<protein>
    <recommendedName>
        <fullName evidence="7">CobW C-terminal domain-containing protein</fullName>
    </recommendedName>
</protein>
<dbReference type="InterPro" id="IPR051927">
    <property type="entry name" value="Zn_Chap_cDPG_Synth"/>
</dbReference>
<dbReference type="AlphaFoldDB" id="A0A8J8NPZ0"/>
<dbReference type="InterPro" id="IPR027417">
    <property type="entry name" value="P-loop_NTPase"/>
</dbReference>
<keyword evidence="1" id="KW-0547">Nucleotide-binding</keyword>
<reference evidence="8" key="1">
    <citation type="submission" date="2019-06" db="EMBL/GenBank/DDBJ databases">
        <authorList>
            <person name="Zheng W."/>
        </authorList>
    </citation>
    <scope>NUCLEOTIDE SEQUENCE</scope>
    <source>
        <strain evidence="8">QDHG01</strain>
    </source>
</reference>
<dbReference type="InterPro" id="IPR036627">
    <property type="entry name" value="CobW-likC_sf"/>
</dbReference>
<sequence length="456" mass="52267">MIKAKKQTKKTPLLPVTVLSGFLGAGKTTIMNHILQNRQGYRVAVIVNDMSEINVDGALMEKGGAAFKRTQEKLVEMQNGCICCTLREDLIKEVAQLAKAKKFDYLLIESTGVAEPLPVAQAFSFEDEKGFSLGQVARIDTMVTVIDCFNFHKNLNSVEKITETVIKGDQQEQTEIPISQLLVDQIEFANVIILNKRDLVTADQLNQIEAIIHKLNPVAQVQICERGFIPLKSIINTKLYDFERAQSSAGWMRELLKPAHTPETEEYGIKSWVYRSKKPFHPKRFYDFLCSLEDDADSIFKSCVRAKGTIWLASRHFHSFQFQKAGAQFEFAPLDLWYAEIPQEKWGSSEQEIEETKEFLKRNWTEPYGDRQQELVFIGIDQKQSDMIEILDKLLLTDDEFAEGPQVWKTYEDLFPEEFSAELHKKHEHIKSKNADVQEGWQDCLDQNSDGEEEEV</sequence>
<evidence type="ECO:0000259" key="7">
    <source>
        <dbReference type="SMART" id="SM00833"/>
    </source>
</evidence>
<evidence type="ECO:0000256" key="2">
    <source>
        <dbReference type="ARBA" id="ARBA00022801"/>
    </source>
</evidence>
<dbReference type="OrthoDB" id="258627at2759"/>
<dbReference type="GO" id="GO:0000166">
    <property type="term" value="F:nucleotide binding"/>
    <property type="evidence" value="ECO:0007669"/>
    <property type="project" value="UniProtKB-KW"/>
</dbReference>
<dbReference type="PANTHER" id="PTHR43603">
    <property type="entry name" value="COBW DOMAIN-CONTAINING PROTEIN DDB_G0274527"/>
    <property type="match status" value="1"/>
</dbReference>
<evidence type="ECO:0000313" key="8">
    <source>
        <dbReference type="EMBL" id="TNV78913.1"/>
    </source>
</evidence>
<dbReference type="EMBL" id="RRYP01009658">
    <property type="protein sequence ID" value="TNV78913.1"/>
    <property type="molecule type" value="Genomic_DNA"/>
</dbReference>
<dbReference type="Gene3D" id="3.40.50.300">
    <property type="entry name" value="P-loop containing nucleotide triphosphate hydrolases"/>
    <property type="match status" value="1"/>
</dbReference>
<comment type="catalytic activity">
    <reaction evidence="5">
        <text>GTP + H2O = GDP + phosphate + H(+)</text>
        <dbReference type="Rhea" id="RHEA:19669"/>
        <dbReference type="ChEBI" id="CHEBI:15377"/>
        <dbReference type="ChEBI" id="CHEBI:15378"/>
        <dbReference type="ChEBI" id="CHEBI:37565"/>
        <dbReference type="ChEBI" id="CHEBI:43474"/>
        <dbReference type="ChEBI" id="CHEBI:58189"/>
    </reaction>
    <physiologicalReaction direction="left-to-right" evidence="5">
        <dbReference type="Rhea" id="RHEA:19670"/>
    </physiologicalReaction>
</comment>
<dbReference type="GO" id="GO:0016787">
    <property type="term" value="F:hydrolase activity"/>
    <property type="evidence" value="ECO:0007669"/>
    <property type="project" value="UniProtKB-KW"/>
</dbReference>
<dbReference type="Gene3D" id="3.30.1220.10">
    <property type="entry name" value="CobW-like, C-terminal domain"/>
    <property type="match status" value="1"/>
</dbReference>
<keyword evidence="2" id="KW-0378">Hydrolase</keyword>
<accession>A0A8J8NPZ0</accession>
<evidence type="ECO:0000256" key="4">
    <source>
        <dbReference type="ARBA" id="ARBA00034320"/>
    </source>
</evidence>
<name>A0A8J8NPZ0_HALGN</name>
<organism evidence="8 9">
    <name type="scientific">Halteria grandinella</name>
    <dbReference type="NCBI Taxonomy" id="5974"/>
    <lineage>
        <taxon>Eukaryota</taxon>
        <taxon>Sar</taxon>
        <taxon>Alveolata</taxon>
        <taxon>Ciliophora</taxon>
        <taxon>Intramacronucleata</taxon>
        <taxon>Spirotrichea</taxon>
        <taxon>Stichotrichia</taxon>
        <taxon>Sporadotrichida</taxon>
        <taxon>Halteriidae</taxon>
        <taxon>Halteria</taxon>
    </lineage>
</organism>
<dbReference type="Pfam" id="PF02492">
    <property type="entry name" value="cobW"/>
    <property type="match status" value="1"/>
</dbReference>
<dbReference type="CDD" id="cd03112">
    <property type="entry name" value="CobW-like"/>
    <property type="match status" value="1"/>
</dbReference>
<dbReference type="SMART" id="SM00833">
    <property type="entry name" value="CobW_C"/>
    <property type="match status" value="1"/>
</dbReference>
<evidence type="ECO:0000256" key="3">
    <source>
        <dbReference type="ARBA" id="ARBA00023186"/>
    </source>
</evidence>
<dbReference type="InterPro" id="IPR003495">
    <property type="entry name" value="CobW/HypB/UreG_nucleotide-bd"/>
</dbReference>
<keyword evidence="9" id="KW-1185">Reference proteome</keyword>
<feature type="region of interest" description="Disordered" evidence="6">
    <location>
        <begin position="432"/>
        <end position="456"/>
    </location>
</feature>
<dbReference type="PANTHER" id="PTHR43603:SF1">
    <property type="entry name" value="ZINC-REGULATED GTPASE METALLOPROTEIN ACTIVATOR 1"/>
    <property type="match status" value="1"/>
</dbReference>
<dbReference type="Pfam" id="PF07683">
    <property type="entry name" value="CobW_C"/>
    <property type="match status" value="1"/>
</dbReference>
<evidence type="ECO:0000256" key="1">
    <source>
        <dbReference type="ARBA" id="ARBA00022741"/>
    </source>
</evidence>
<evidence type="ECO:0000313" key="9">
    <source>
        <dbReference type="Proteomes" id="UP000785679"/>
    </source>
</evidence>
<comment type="caution">
    <text evidence="8">The sequence shown here is derived from an EMBL/GenBank/DDBJ whole genome shotgun (WGS) entry which is preliminary data.</text>
</comment>
<dbReference type="Proteomes" id="UP000785679">
    <property type="component" value="Unassembled WGS sequence"/>
</dbReference>
<dbReference type="InterPro" id="IPR011629">
    <property type="entry name" value="CobW-like_C"/>
</dbReference>
<evidence type="ECO:0000256" key="5">
    <source>
        <dbReference type="ARBA" id="ARBA00049117"/>
    </source>
</evidence>
<feature type="domain" description="CobW C-terminal" evidence="7">
    <location>
        <begin position="269"/>
        <end position="395"/>
    </location>
</feature>
<keyword evidence="3" id="KW-0143">Chaperone</keyword>
<dbReference type="SUPFAM" id="SSF52540">
    <property type="entry name" value="P-loop containing nucleoside triphosphate hydrolases"/>
    <property type="match status" value="1"/>
</dbReference>
<gene>
    <name evidence="8" type="ORF">FGO68_gene1413</name>
</gene>